<dbReference type="Pfam" id="PF08031">
    <property type="entry name" value="BBE"/>
    <property type="match status" value="1"/>
</dbReference>
<comment type="cofactor">
    <cofactor evidence="1">
        <name>FAD</name>
        <dbReference type="ChEBI" id="CHEBI:57692"/>
    </cofactor>
</comment>
<comment type="pathway">
    <text evidence="2">Alkaloid biosynthesis.</text>
</comment>
<dbReference type="InterPro" id="IPR012951">
    <property type="entry name" value="BBE"/>
</dbReference>
<evidence type="ECO:0000256" key="1">
    <source>
        <dbReference type="ARBA" id="ARBA00001974"/>
    </source>
</evidence>
<evidence type="ECO:0000256" key="3">
    <source>
        <dbReference type="ARBA" id="ARBA00005466"/>
    </source>
</evidence>
<dbReference type="InterPro" id="IPR016167">
    <property type="entry name" value="FAD-bd_PCMH_sub1"/>
</dbReference>
<dbReference type="AlphaFoldDB" id="A0AAV6WB68"/>
<keyword evidence="11" id="KW-1185">Reference proteome</keyword>
<evidence type="ECO:0000256" key="2">
    <source>
        <dbReference type="ARBA" id="ARBA00004913"/>
    </source>
</evidence>
<keyword evidence="5" id="KW-0285">Flavoprotein</keyword>
<dbReference type="GO" id="GO:0016491">
    <property type="term" value="F:oxidoreductase activity"/>
    <property type="evidence" value="ECO:0007669"/>
    <property type="project" value="InterPro"/>
</dbReference>
<dbReference type="GO" id="GO:0071949">
    <property type="term" value="F:FAD binding"/>
    <property type="evidence" value="ECO:0007669"/>
    <property type="project" value="InterPro"/>
</dbReference>
<reference evidence="10" key="1">
    <citation type="submission" date="2019-10" db="EMBL/GenBank/DDBJ databases">
        <authorList>
            <person name="Zhang R."/>
            <person name="Pan Y."/>
            <person name="Wang J."/>
            <person name="Ma R."/>
            <person name="Yu S."/>
        </authorList>
    </citation>
    <scope>NUCLEOTIDE SEQUENCE</scope>
    <source>
        <strain evidence="10">LA-IB0</strain>
        <tissue evidence="10">Leaf</tissue>
    </source>
</reference>
<gene>
    <name evidence="10" type="ORF">BUALT_Bualt18G0131300</name>
</gene>
<sequence>MKTRSGGHDYEGLSYTSKTPFVILDMFNLRSIEINLEDETAWVQAGATLGELYYNIWEKSKVHAFPSGVCPTIGVGGHFSGGGYGNLLRKYGISVDNLLDAKIVDAKGRILDRKGMGEDLFWAIRGGGGASFGVILSYKIKVVAVPPVVTVFSVPKTLEENATDLVHRWQYFAPKADRDLFVRVFLQPTKNNGTTTVTASFIALYLGDAKKLVSLVNEFFPELGLKTGDCKETTWIKSTLFWANFPDGTPETALLDRKPSSSLFKYKSDYVRTPISIGGLTGIMEKMSKSENIWAQFNPYGGRMSEIPESEIAFPHRAGIVFKIQYLLIWNEPGPVAERRNIRKLREFYKYMTPFVSKNPREAFLNYRDIDIGSTDNGKNAYNEGKVYGVKYFKGNFDRLVKVKTAVDPDNFFRNEQSIPPLTK</sequence>
<dbReference type="InterPro" id="IPR006094">
    <property type="entry name" value="Oxid_FAD_bind_N"/>
</dbReference>
<accession>A0AAV6WB68</accession>
<feature type="domain" description="FAD-binding PCMH-type" evidence="9">
    <location>
        <begin position="1"/>
        <end position="145"/>
    </location>
</feature>
<dbReference type="PANTHER" id="PTHR32448">
    <property type="entry name" value="OS08G0158400 PROTEIN"/>
    <property type="match status" value="1"/>
</dbReference>
<dbReference type="Gene3D" id="3.40.462.20">
    <property type="match status" value="1"/>
</dbReference>
<dbReference type="InterPro" id="IPR016169">
    <property type="entry name" value="FAD-bd_PCMH_sub2"/>
</dbReference>
<comment type="similarity">
    <text evidence="3">Belongs to the oxygen-dependent FAD-linked oxidoreductase family.</text>
</comment>
<dbReference type="InterPro" id="IPR016166">
    <property type="entry name" value="FAD-bd_PCMH"/>
</dbReference>
<evidence type="ECO:0000313" key="10">
    <source>
        <dbReference type="EMBL" id="KAG8365677.1"/>
    </source>
</evidence>
<keyword evidence="4" id="KW-0017">Alkaloid metabolism</keyword>
<dbReference type="PROSITE" id="PS51387">
    <property type="entry name" value="FAD_PCMH"/>
    <property type="match status" value="1"/>
</dbReference>
<keyword evidence="6" id="KW-0732">Signal</keyword>
<evidence type="ECO:0000256" key="7">
    <source>
        <dbReference type="ARBA" id="ARBA00022827"/>
    </source>
</evidence>
<protein>
    <recommendedName>
        <fullName evidence="9">FAD-binding PCMH-type domain-containing protein</fullName>
    </recommendedName>
</protein>
<dbReference type="EMBL" id="WHWC01000018">
    <property type="protein sequence ID" value="KAG8365677.1"/>
    <property type="molecule type" value="Genomic_DNA"/>
</dbReference>
<dbReference type="InterPro" id="IPR036318">
    <property type="entry name" value="FAD-bd_PCMH-like_sf"/>
</dbReference>
<keyword evidence="8" id="KW-0325">Glycoprotein</keyword>
<evidence type="ECO:0000256" key="8">
    <source>
        <dbReference type="ARBA" id="ARBA00023180"/>
    </source>
</evidence>
<dbReference type="Pfam" id="PF01565">
    <property type="entry name" value="FAD_binding_4"/>
    <property type="match status" value="1"/>
</dbReference>
<dbReference type="SUPFAM" id="SSF56176">
    <property type="entry name" value="FAD-binding/transporter-associated domain-like"/>
    <property type="match status" value="1"/>
</dbReference>
<organism evidence="10 11">
    <name type="scientific">Buddleja alternifolia</name>
    <dbReference type="NCBI Taxonomy" id="168488"/>
    <lineage>
        <taxon>Eukaryota</taxon>
        <taxon>Viridiplantae</taxon>
        <taxon>Streptophyta</taxon>
        <taxon>Embryophyta</taxon>
        <taxon>Tracheophyta</taxon>
        <taxon>Spermatophyta</taxon>
        <taxon>Magnoliopsida</taxon>
        <taxon>eudicotyledons</taxon>
        <taxon>Gunneridae</taxon>
        <taxon>Pentapetalae</taxon>
        <taxon>asterids</taxon>
        <taxon>lamiids</taxon>
        <taxon>Lamiales</taxon>
        <taxon>Scrophulariaceae</taxon>
        <taxon>Buddlejeae</taxon>
        <taxon>Buddleja</taxon>
    </lineage>
</organism>
<evidence type="ECO:0000256" key="5">
    <source>
        <dbReference type="ARBA" id="ARBA00022630"/>
    </source>
</evidence>
<evidence type="ECO:0000256" key="4">
    <source>
        <dbReference type="ARBA" id="ARBA00022589"/>
    </source>
</evidence>
<keyword evidence="7" id="KW-0274">FAD</keyword>
<evidence type="ECO:0000259" key="9">
    <source>
        <dbReference type="PROSITE" id="PS51387"/>
    </source>
</evidence>
<dbReference type="Gene3D" id="3.30.43.10">
    <property type="entry name" value="Uridine Diphospho-n-acetylenolpyruvylglucosamine Reductase, domain 2"/>
    <property type="match status" value="1"/>
</dbReference>
<evidence type="ECO:0000256" key="6">
    <source>
        <dbReference type="ARBA" id="ARBA00022729"/>
    </source>
</evidence>
<name>A0AAV6WB68_9LAMI</name>
<proteinExistence type="inferred from homology"/>
<evidence type="ECO:0000313" key="11">
    <source>
        <dbReference type="Proteomes" id="UP000826271"/>
    </source>
</evidence>
<dbReference type="Gene3D" id="3.30.465.10">
    <property type="match status" value="1"/>
</dbReference>
<dbReference type="Proteomes" id="UP000826271">
    <property type="component" value="Unassembled WGS sequence"/>
</dbReference>
<comment type="caution">
    <text evidence="10">The sequence shown here is derived from an EMBL/GenBank/DDBJ whole genome shotgun (WGS) entry which is preliminary data.</text>
</comment>